<keyword evidence="4" id="KW-1185">Reference proteome</keyword>
<proteinExistence type="predicted"/>
<dbReference type="EMBL" id="AVFL01000004">
    <property type="protein sequence ID" value="EWY41508.1"/>
    <property type="molecule type" value="Genomic_DNA"/>
</dbReference>
<sequence>MRHSMIRPPGSKLAMGLRAGVALGVTLGVAVATTPAHAAEKARAAKPTQAPAASAPTEEWAATAVTKETGEFDYCAVGARFANDHALLIARNRADEIVVIVGLPDSKLNPKSLLPTKLTIDQRFSRQGSALATRPTAMAISLGKDPEFLDAVRRGNTLAISNSATKLTLSLRGSAGALGDLNDCVATVGKSVANPVTVASAPPLPNTMAAPAAMPETMPEPVTQTVPEVPAQDLGAAPAPTSKSPAVESSAAESPATSSPPDPSPAVSATAAESPAQAPPAVSVAALPPREVPTASPAVAPQTVLGAPPGPALPDPLVNLLSAAGMAGIVPVSLDRVPPDQRPANYAWKYGAVFGGIREVSIIDSRGLAELTDAYVEILKNSCGGQFTSSMGPIESLREITLRIGEASCALPERTTEFRHVYYINKARIFTTFIHESDSANKAMAVKARDQLTGVIRQLATAGAVSH</sequence>
<evidence type="ECO:0000313" key="3">
    <source>
        <dbReference type="EMBL" id="EWY41508.1"/>
    </source>
</evidence>
<feature type="region of interest" description="Disordered" evidence="1">
    <location>
        <begin position="196"/>
        <end position="220"/>
    </location>
</feature>
<dbReference type="OrthoDB" id="7297287at2"/>
<feature type="region of interest" description="Disordered" evidence="1">
    <location>
        <begin position="232"/>
        <end position="282"/>
    </location>
</feature>
<evidence type="ECO:0000256" key="2">
    <source>
        <dbReference type="SAM" id="SignalP"/>
    </source>
</evidence>
<keyword evidence="2" id="KW-0732">Signal</keyword>
<accession>W9HC98</accession>
<reference evidence="3 4" key="1">
    <citation type="submission" date="2013-08" db="EMBL/GenBank/DDBJ databases">
        <title>The genome sequence of Skermanella stibiiresistens.</title>
        <authorList>
            <person name="Zhu W."/>
            <person name="Wang G."/>
        </authorList>
    </citation>
    <scope>NUCLEOTIDE SEQUENCE [LARGE SCALE GENOMIC DNA]</scope>
    <source>
        <strain evidence="3 4">SB22</strain>
    </source>
</reference>
<dbReference type="Proteomes" id="UP000019486">
    <property type="component" value="Unassembled WGS sequence"/>
</dbReference>
<name>W9HC98_9PROT</name>
<evidence type="ECO:0000313" key="4">
    <source>
        <dbReference type="Proteomes" id="UP000019486"/>
    </source>
</evidence>
<comment type="caution">
    <text evidence="3">The sequence shown here is derived from an EMBL/GenBank/DDBJ whole genome shotgun (WGS) entry which is preliminary data.</text>
</comment>
<dbReference type="AlphaFoldDB" id="W9HC98"/>
<feature type="signal peptide" evidence="2">
    <location>
        <begin position="1"/>
        <end position="38"/>
    </location>
</feature>
<feature type="compositionally biased region" description="Low complexity" evidence="1">
    <location>
        <begin position="244"/>
        <end position="257"/>
    </location>
</feature>
<evidence type="ECO:0000256" key="1">
    <source>
        <dbReference type="SAM" id="MobiDB-lite"/>
    </source>
</evidence>
<organism evidence="3 4">
    <name type="scientific">Skermanella stibiiresistens SB22</name>
    <dbReference type="NCBI Taxonomy" id="1385369"/>
    <lineage>
        <taxon>Bacteria</taxon>
        <taxon>Pseudomonadati</taxon>
        <taxon>Pseudomonadota</taxon>
        <taxon>Alphaproteobacteria</taxon>
        <taxon>Rhodospirillales</taxon>
        <taxon>Azospirillaceae</taxon>
        <taxon>Skermanella</taxon>
    </lineage>
</organism>
<protein>
    <submittedName>
        <fullName evidence="3">Uncharacterized protein</fullName>
    </submittedName>
</protein>
<dbReference type="RefSeq" id="WP_157619039.1">
    <property type="nucleotide sequence ID" value="NZ_AVFL01000004.1"/>
</dbReference>
<gene>
    <name evidence="3" type="ORF">N825_27830</name>
</gene>
<feature type="compositionally biased region" description="Low complexity" evidence="1">
    <location>
        <begin position="206"/>
        <end position="220"/>
    </location>
</feature>
<feature type="chain" id="PRO_5004920924" evidence="2">
    <location>
        <begin position="39"/>
        <end position="467"/>
    </location>
</feature>
<feature type="compositionally biased region" description="Low complexity" evidence="1">
    <location>
        <begin position="265"/>
        <end position="282"/>
    </location>
</feature>
<dbReference type="STRING" id="1385369.N825_27830"/>